<comment type="caution">
    <text evidence="1">The sequence shown here is derived from an EMBL/GenBank/DDBJ whole genome shotgun (WGS) entry which is preliminary data.</text>
</comment>
<dbReference type="AlphaFoldDB" id="A0A3E0EU97"/>
<reference evidence="1 2" key="1">
    <citation type="submission" date="2018-08" db="EMBL/GenBank/DDBJ databases">
        <title>Genomic Encyclopedia of Archaeal and Bacterial Type Strains, Phase II (KMG-II): from individual species to whole genera.</title>
        <authorList>
            <person name="Goeker M."/>
        </authorList>
    </citation>
    <scope>NUCLEOTIDE SEQUENCE [LARGE SCALE GENOMIC DNA]</scope>
    <source>
        <strain evidence="1 2">DSM 100880</strain>
    </source>
</reference>
<proteinExistence type="predicted"/>
<dbReference type="Proteomes" id="UP000257136">
    <property type="component" value="Unassembled WGS sequence"/>
</dbReference>
<keyword evidence="2" id="KW-1185">Reference proteome</keyword>
<sequence length="209" mass="23587">MKILRIFFCLILIFLIGCNKPVAKKKAELQKPSVNIDLTKGKAKQSLEFCKTKNFNTDFCILVDMSVHSGLKRFFVWDFKKDTISDGFLVGHGCGDNPWSYDYSKEKPAFSNVDGSHCSSLGKYKIGIRAHSDWGIGVKYVMHGLDSTNSNALKRYIVFHSWEAVSDDEVYPNGTPEGWGCPTISNNSFKIIDPLLQTSAKPVLMWIYK</sequence>
<gene>
    <name evidence="1" type="ORF">C8P67_101180</name>
</gene>
<accession>A0A3E0EU97</accession>
<name>A0A3E0EU97_9FLAO</name>
<dbReference type="Pfam" id="PF13645">
    <property type="entry name" value="YkuD_2"/>
    <property type="match status" value="1"/>
</dbReference>
<dbReference type="PROSITE" id="PS51257">
    <property type="entry name" value="PROKAR_LIPOPROTEIN"/>
    <property type="match status" value="1"/>
</dbReference>
<dbReference type="PANTHER" id="PTHR38477:SF1">
    <property type="entry name" value="MUREIN L,D-TRANSPEPTIDASE CATALYTIC DOMAIN FAMILY PROTEIN"/>
    <property type="match status" value="1"/>
</dbReference>
<evidence type="ECO:0000313" key="2">
    <source>
        <dbReference type="Proteomes" id="UP000257136"/>
    </source>
</evidence>
<evidence type="ECO:0000313" key="1">
    <source>
        <dbReference type="EMBL" id="REH01699.1"/>
    </source>
</evidence>
<dbReference type="InterPro" id="IPR032676">
    <property type="entry name" value="YkuD_2"/>
</dbReference>
<dbReference type="PANTHER" id="PTHR38477">
    <property type="entry name" value="HYPOTHETICAL EXPORTED PROTEIN"/>
    <property type="match status" value="1"/>
</dbReference>
<dbReference type="EMBL" id="QUNI01000001">
    <property type="protein sequence ID" value="REH01699.1"/>
    <property type="molecule type" value="Genomic_DNA"/>
</dbReference>
<organism evidence="1 2">
    <name type="scientific">Flavobacterium aquicola</name>
    <dbReference type="NCBI Taxonomy" id="1682742"/>
    <lineage>
        <taxon>Bacteria</taxon>
        <taxon>Pseudomonadati</taxon>
        <taxon>Bacteroidota</taxon>
        <taxon>Flavobacteriia</taxon>
        <taxon>Flavobacteriales</taxon>
        <taxon>Flavobacteriaceae</taxon>
        <taxon>Flavobacterium</taxon>
    </lineage>
</organism>
<protein>
    <submittedName>
        <fullName evidence="1">L,D-transpeptidase-like protein</fullName>
    </submittedName>
</protein>
<dbReference type="OrthoDB" id="1247236at2"/>